<sequence length="51" mass="6177">MGNVLSKPSFYVNDLKKEYPCKKRKLRHCEKDDVRSFRMQEEFGPKKFIKP</sequence>
<accession>A0A6C0C309</accession>
<evidence type="ECO:0000313" key="1">
    <source>
        <dbReference type="EMBL" id="QHS98756.1"/>
    </source>
</evidence>
<proteinExistence type="predicted"/>
<reference evidence="1" key="1">
    <citation type="journal article" date="2020" name="Nature">
        <title>Giant virus diversity and host interactions through global metagenomics.</title>
        <authorList>
            <person name="Schulz F."/>
            <person name="Roux S."/>
            <person name="Paez-Espino D."/>
            <person name="Jungbluth S."/>
            <person name="Walsh D.A."/>
            <person name="Denef V.J."/>
            <person name="McMahon K.D."/>
            <person name="Konstantinidis K.T."/>
            <person name="Eloe-Fadrosh E.A."/>
            <person name="Kyrpides N.C."/>
            <person name="Woyke T."/>
        </authorList>
    </citation>
    <scope>NUCLEOTIDE SEQUENCE</scope>
    <source>
        <strain evidence="1">GVMAG-M-3300020185-18</strain>
    </source>
</reference>
<organism evidence="1">
    <name type="scientific">viral metagenome</name>
    <dbReference type="NCBI Taxonomy" id="1070528"/>
    <lineage>
        <taxon>unclassified sequences</taxon>
        <taxon>metagenomes</taxon>
        <taxon>organismal metagenomes</taxon>
    </lineage>
</organism>
<dbReference type="AlphaFoldDB" id="A0A6C0C309"/>
<name>A0A6C0C309_9ZZZZ</name>
<protein>
    <submittedName>
        <fullName evidence="1">Uncharacterized protein</fullName>
    </submittedName>
</protein>
<dbReference type="EMBL" id="MN739322">
    <property type="protein sequence ID" value="QHS98756.1"/>
    <property type="molecule type" value="Genomic_DNA"/>
</dbReference>